<protein>
    <submittedName>
        <fullName evidence="1">S-adenosyl methyltransferase</fullName>
    </submittedName>
</protein>
<dbReference type="InterPro" id="IPR006764">
    <property type="entry name" value="SAM_dep_MeTrfase_SAV2177_type"/>
</dbReference>
<keyword evidence="2" id="KW-1185">Reference proteome</keyword>
<dbReference type="SUPFAM" id="SSF53335">
    <property type="entry name" value="S-adenosyl-L-methionine-dependent methyltransferases"/>
    <property type="match status" value="1"/>
</dbReference>
<dbReference type="Pfam" id="PF04672">
    <property type="entry name" value="Methyltransf_19"/>
    <property type="match status" value="1"/>
</dbReference>
<keyword evidence="1" id="KW-0808">Transferase</keyword>
<dbReference type="Gene3D" id="3.40.50.150">
    <property type="entry name" value="Vaccinia Virus protein VP39"/>
    <property type="match status" value="1"/>
</dbReference>
<dbReference type="CDD" id="cd02440">
    <property type="entry name" value="AdoMet_MTases"/>
    <property type="match status" value="1"/>
</dbReference>
<dbReference type="Proteomes" id="UP000317043">
    <property type="component" value="Unassembled WGS sequence"/>
</dbReference>
<accession>A0A543ATQ0</accession>
<comment type="caution">
    <text evidence="1">The sequence shown here is derived from an EMBL/GenBank/DDBJ whole genome shotgun (WGS) entry which is preliminary data.</text>
</comment>
<evidence type="ECO:0000313" key="2">
    <source>
        <dbReference type="Proteomes" id="UP000317043"/>
    </source>
</evidence>
<dbReference type="EMBL" id="VFOW01000001">
    <property type="protein sequence ID" value="TQL75962.1"/>
    <property type="molecule type" value="Genomic_DNA"/>
</dbReference>
<dbReference type="GO" id="GO:0008168">
    <property type="term" value="F:methyltransferase activity"/>
    <property type="evidence" value="ECO:0007669"/>
    <property type="project" value="UniProtKB-KW"/>
</dbReference>
<keyword evidence="1" id="KW-0489">Methyltransferase</keyword>
<dbReference type="PIRSF" id="PIRSF017393">
    <property type="entry name" value="MTase_SAV2177"/>
    <property type="match status" value="1"/>
</dbReference>
<proteinExistence type="predicted"/>
<dbReference type="OrthoDB" id="4134439at2"/>
<dbReference type="InParanoid" id="A0A543ATQ0"/>
<dbReference type="AlphaFoldDB" id="A0A543ATQ0"/>
<name>A0A543ATQ0_9ACTN</name>
<evidence type="ECO:0000313" key="1">
    <source>
        <dbReference type="EMBL" id="TQL75962.1"/>
    </source>
</evidence>
<reference evidence="1 2" key="1">
    <citation type="submission" date="2019-06" db="EMBL/GenBank/DDBJ databases">
        <title>Sequencing the genomes of 1000 actinobacteria strains.</title>
        <authorList>
            <person name="Klenk H.-P."/>
        </authorList>
    </citation>
    <scope>NUCLEOTIDE SEQUENCE [LARGE SCALE GENOMIC DNA]</scope>
    <source>
        <strain evidence="1 2">DSM 45928</strain>
    </source>
</reference>
<gene>
    <name evidence="1" type="ORF">FB566_1481</name>
</gene>
<organism evidence="1 2">
    <name type="scientific">Stackebrandtia endophytica</name>
    <dbReference type="NCBI Taxonomy" id="1496996"/>
    <lineage>
        <taxon>Bacteria</taxon>
        <taxon>Bacillati</taxon>
        <taxon>Actinomycetota</taxon>
        <taxon>Actinomycetes</taxon>
        <taxon>Glycomycetales</taxon>
        <taxon>Glycomycetaceae</taxon>
        <taxon>Stackebrandtia</taxon>
    </lineage>
</organism>
<dbReference type="RefSeq" id="WP_142036654.1">
    <property type="nucleotide sequence ID" value="NZ_JBHTGS010000001.1"/>
</dbReference>
<sequence>MSATQRPEWAPEGVDMSRPNMARSYDYWLGGSHNFAVDREYGRQVMSTLPGVRLIAQANRSFMHRALRHLLNQGIRQFLDLGSGIPTLGNVHEVAQRIDPASKVVYVDIDPIAVAHSRQILADNPGGVAIQGDLADTERVLNDPLVRETLDFSEPIGLLMVSVLHVVPDSKDPFGAVERYRDAMVPGSYVVITHGTDDQRADEMHAARDLSDKTSTPGNLRSHGEIECFFTGYELIDPGLVWVTQWRPEPPDELGKPEEMTFYAGVGRKP</sequence>
<dbReference type="InterPro" id="IPR029063">
    <property type="entry name" value="SAM-dependent_MTases_sf"/>
</dbReference>
<dbReference type="GO" id="GO:0032259">
    <property type="term" value="P:methylation"/>
    <property type="evidence" value="ECO:0007669"/>
    <property type="project" value="UniProtKB-KW"/>
</dbReference>